<comment type="caution">
    <text evidence="6">The sequence shown here is derived from an EMBL/GenBank/DDBJ whole genome shotgun (WGS) entry which is preliminary data.</text>
</comment>
<keyword evidence="7" id="KW-1185">Reference proteome</keyword>
<evidence type="ECO:0000256" key="3">
    <source>
        <dbReference type="SAM" id="MobiDB-lite"/>
    </source>
</evidence>
<evidence type="ECO:0000259" key="5">
    <source>
        <dbReference type="PROSITE" id="PS50041"/>
    </source>
</evidence>
<comment type="subcellular location">
    <subcellularLocation>
        <location evidence="1">Cell membrane</location>
        <topology evidence="1">Single-pass type II membrane protein</topology>
    </subcellularLocation>
</comment>
<protein>
    <recommendedName>
        <fullName evidence="5">C-type lectin domain-containing protein</fullName>
    </recommendedName>
</protein>
<dbReference type="EMBL" id="JBCEZU010000123">
    <property type="protein sequence ID" value="KAK9527130.1"/>
    <property type="molecule type" value="Genomic_DNA"/>
</dbReference>
<keyword evidence="4" id="KW-0472">Membrane</keyword>
<keyword evidence="4" id="KW-1133">Transmembrane helix</keyword>
<organism evidence="6 7">
    <name type="scientific">Zoarces viviparus</name>
    <name type="common">Viviparous eelpout</name>
    <name type="synonym">Blennius viviparus</name>
    <dbReference type="NCBI Taxonomy" id="48416"/>
    <lineage>
        <taxon>Eukaryota</taxon>
        <taxon>Metazoa</taxon>
        <taxon>Chordata</taxon>
        <taxon>Craniata</taxon>
        <taxon>Vertebrata</taxon>
        <taxon>Euteleostomi</taxon>
        <taxon>Actinopterygii</taxon>
        <taxon>Neopterygii</taxon>
        <taxon>Teleostei</taxon>
        <taxon>Neoteleostei</taxon>
        <taxon>Acanthomorphata</taxon>
        <taxon>Eupercaria</taxon>
        <taxon>Perciformes</taxon>
        <taxon>Cottioidei</taxon>
        <taxon>Zoarcales</taxon>
        <taxon>Zoarcidae</taxon>
        <taxon>Zoarcinae</taxon>
        <taxon>Zoarces</taxon>
    </lineage>
</organism>
<dbReference type="InterPro" id="IPR016187">
    <property type="entry name" value="CTDL_fold"/>
</dbReference>
<feature type="coiled-coil region" evidence="2">
    <location>
        <begin position="121"/>
        <end position="148"/>
    </location>
</feature>
<dbReference type="InterPro" id="IPR001304">
    <property type="entry name" value="C-type_lectin-like"/>
</dbReference>
<feature type="domain" description="C-type lectin" evidence="5">
    <location>
        <begin position="161"/>
        <end position="281"/>
    </location>
</feature>
<dbReference type="AlphaFoldDB" id="A0AAW1EYY4"/>
<evidence type="ECO:0000256" key="1">
    <source>
        <dbReference type="ARBA" id="ARBA00004401"/>
    </source>
</evidence>
<dbReference type="PANTHER" id="PTHR45710:SF31">
    <property type="entry name" value="EARLY ACTIVATION ANTIGEN CD69"/>
    <property type="match status" value="1"/>
</dbReference>
<evidence type="ECO:0000313" key="6">
    <source>
        <dbReference type="EMBL" id="KAK9527130.1"/>
    </source>
</evidence>
<feature type="region of interest" description="Disordered" evidence="3">
    <location>
        <begin position="37"/>
        <end position="62"/>
    </location>
</feature>
<keyword evidence="2" id="KW-0175">Coiled coil</keyword>
<accession>A0AAW1EYY4</accession>
<name>A0AAW1EYY4_ZOAVI</name>
<dbReference type="Gene3D" id="3.10.100.10">
    <property type="entry name" value="Mannose-Binding Protein A, subunit A"/>
    <property type="match status" value="1"/>
</dbReference>
<dbReference type="InterPro" id="IPR016186">
    <property type="entry name" value="C-type_lectin-like/link_sf"/>
</dbReference>
<proteinExistence type="predicted"/>
<dbReference type="PROSITE" id="PS50041">
    <property type="entry name" value="C_TYPE_LECTIN_2"/>
    <property type="match status" value="1"/>
</dbReference>
<evidence type="ECO:0000256" key="2">
    <source>
        <dbReference type="SAM" id="Coils"/>
    </source>
</evidence>
<sequence>MSSDIYAKPDLSKKVRYDRKVQEVDWEEREVDIYERADAIGDHRADTQPPGGGPRTEEHPPAVRSRPLRVAAYCLGLLCLLLITGIILLSIRYNSVTLEKDQLSNDYSRLQGKVSDISFKHSELQSSYQTLSENHSQLQEEVKTLEGKIEKKWCPEGWRRFGCSCYFKSNERKTWQGSRDDCQQKGADLVVINNKEEHTFVLEMNMDGDSWIGLQARKMWNHTRYSWQWEWEWVDRSPQTDTFWATGLPDYDRNNEAATCCNQQGQWTESNSYGSKNWICEK</sequence>
<dbReference type="InterPro" id="IPR050828">
    <property type="entry name" value="C-type_lectin/matrix_domain"/>
</dbReference>
<gene>
    <name evidence="6" type="ORF">VZT92_015788</name>
</gene>
<dbReference type="PANTHER" id="PTHR45710">
    <property type="entry name" value="C-TYPE LECTIN DOMAIN-CONTAINING PROTEIN 180"/>
    <property type="match status" value="1"/>
</dbReference>
<dbReference type="Pfam" id="PF00059">
    <property type="entry name" value="Lectin_C"/>
    <property type="match status" value="1"/>
</dbReference>
<evidence type="ECO:0000313" key="7">
    <source>
        <dbReference type="Proteomes" id="UP001488805"/>
    </source>
</evidence>
<keyword evidence="4" id="KW-0812">Transmembrane</keyword>
<evidence type="ECO:0000256" key="4">
    <source>
        <dbReference type="SAM" id="Phobius"/>
    </source>
</evidence>
<feature type="compositionally biased region" description="Basic and acidic residues" evidence="3">
    <location>
        <begin position="37"/>
        <end position="46"/>
    </location>
</feature>
<dbReference type="Proteomes" id="UP001488805">
    <property type="component" value="Unassembled WGS sequence"/>
</dbReference>
<dbReference type="Gene3D" id="1.20.5.340">
    <property type="match status" value="1"/>
</dbReference>
<dbReference type="SMART" id="SM00034">
    <property type="entry name" value="CLECT"/>
    <property type="match status" value="1"/>
</dbReference>
<dbReference type="GO" id="GO:0005886">
    <property type="term" value="C:plasma membrane"/>
    <property type="evidence" value="ECO:0007669"/>
    <property type="project" value="UniProtKB-SubCell"/>
</dbReference>
<feature type="transmembrane region" description="Helical" evidence="4">
    <location>
        <begin position="70"/>
        <end position="91"/>
    </location>
</feature>
<reference evidence="6 7" key="1">
    <citation type="journal article" date="2024" name="Genome Biol. Evol.">
        <title>Chromosome-level genome assembly of the viviparous eelpout Zoarces viviparus.</title>
        <authorList>
            <person name="Fuhrmann N."/>
            <person name="Brasseur M.V."/>
            <person name="Bakowski C.E."/>
            <person name="Podsiadlowski L."/>
            <person name="Prost S."/>
            <person name="Krehenwinkel H."/>
            <person name="Mayer C."/>
        </authorList>
    </citation>
    <scope>NUCLEOTIDE SEQUENCE [LARGE SCALE GENOMIC DNA]</scope>
    <source>
        <strain evidence="6">NO-MEL_2022_Ind0_liver</strain>
    </source>
</reference>
<dbReference type="SUPFAM" id="SSF56436">
    <property type="entry name" value="C-type lectin-like"/>
    <property type="match status" value="1"/>
</dbReference>